<organism evidence="2 3">
    <name type="scientific">Blastocystis sp. subtype 1 (strain ATCC 50177 / NandII)</name>
    <dbReference type="NCBI Taxonomy" id="478820"/>
    <lineage>
        <taxon>Eukaryota</taxon>
        <taxon>Sar</taxon>
        <taxon>Stramenopiles</taxon>
        <taxon>Bigyra</taxon>
        <taxon>Opalozoa</taxon>
        <taxon>Opalinata</taxon>
        <taxon>Blastocystidae</taxon>
        <taxon>Blastocystis</taxon>
    </lineage>
</organism>
<dbReference type="PROSITE" id="PS00060">
    <property type="entry name" value="ADH_IRON_2"/>
    <property type="match status" value="1"/>
</dbReference>
<accession>A0A196SJI4</accession>
<feature type="non-terminal residue" evidence="2">
    <location>
        <position position="1"/>
    </location>
</feature>
<evidence type="ECO:0000313" key="3">
    <source>
        <dbReference type="Proteomes" id="UP000078348"/>
    </source>
</evidence>
<dbReference type="InterPro" id="IPR056798">
    <property type="entry name" value="ADH_Fe_C"/>
</dbReference>
<proteinExistence type="predicted"/>
<dbReference type="PANTHER" id="PTHR43633:SF1">
    <property type="entry name" value="ALCOHOL DEHYDROGENASE YQHD"/>
    <property type="match status" value="1"/>
</dbReference>
<keyword evidence="3" id="KW-1185">Reference proteome</keyword>
<dbReference type="InterPro" id="IPR018211">
    <property type="entry name" value="ADH_Fe_CS"/>
</dbReference>
<dbReference type="GO" id="GO:0046872">
    <property type="term" value="F:metal ion binding"/>
    <property type="evidence" value="ECO:0007669"/>
    <property type="project" value="InterPro"/>
</dbReference>
<dbReference type="AlphaFoldDB" id="A0A196SJI4"/>
<evidence type="ECO:0000259" key="1">
    <source>
        <dbReference type="Pfam" id="PF25137"/>
    </source>
</evidence>
<comment type="caution">
    <text evidence="2">The sequence shown here is derived from an EMBL/GenBank/DDBJ whole genome shotgun (WGS) entry which is preliminary data.</text>
</comment>
<feature type="domain" description="Fe-containing alcohol dehydrogenase-like C-terminal" evidence="1">
    <location>
        <begin position="18"/>
        <end position="151"/>
    </location>
</feature>
<reference evidence="2 3" key="1">
    <citation type="submission" date="2016-05" db="EMBL/GenBank/DDBJ databases">
        <title>Nuclear genome of Blastocystis sp. subtype 1 NandII.</title>
        <authorList>
            <person name="Gentekaki E."/>
            <person name="Curtis B."/>
            <person name="Stairs C."/>
            <person name="Eme L."/>
            <person name="Herman E."/>
            <person name="Klimes V."/>
            <person name="Arias M.C."/>
            <person name="Elias M."/>
            <person name="Hilliou F."/>
            <person name="Klute M."/>
            <person name="Malik S.-B."/>
            <person name="Pightling A."/>
            <person name="Rachubinski R."/>
            <person name="Salas D."/>
            <person name="Schlacht A."/>
            <person name="Suga H."/>
            <person name="Archibald J."/>
            <person name="Ball S.G."/>
            <person name="Clark G."/>
            <person name="Dacks J."/>
            <person name="Van Der Giezen M."/>
            <person name="Tsaousis A."/>
            <person name="Roger A."/>
        </authorList>
    </citation>
    <scope>NUCLEOTIDE SEQUENCE [LARGE SCALE GENOMIC DNA]</scope>
    <source>
        <strain evidence="3">ATCC 50177 / NandII</strain>
    </source>
</reference>
<dbReference type="Proteomes" id="UP000078348">
    <property type="component" value="Unassembled WGS sequence"/>
</dbReference>
<dbReference type="EMBL" id="LXWW01000078">
    <property type="protein sequence ID" value="OAO16471.1"/>
    <property type="molecule type" value="Genomic_DNA"/>
</dbReference>
<dbReference type="InterPro" id="IPR044731">
    <property type="entry name" value="BDH-like"/>
</dbReference>
<dbReference type="PANTHER" id="PTHR43633">
    <property type="entry name" value="ALCOHOL DEHYDROGENASE YQHD"/>
    <property type="match status" value="1"/>
</dbReference>
<dbReference type="SUPFAM" id="SSF56796">
    <property type="entry name" value="Dehydroquinate synthase-like"/>
    <property type="match status" value="1"/>
</dbReference>
<dbReference type="OrthoDB" id="339764at2759"/>
<dbReference type="GO" id="GO:1990362">
    <property type="term" value="F:butanol dehydrogenase (NAD+) activity"/>
    <property type="evidence" value="ECO:0007669"/>
    <property type="project" value="InterPro"/>
</dbReference>
<dbReference type="GO" id="GO:0005829">
    <property type="term" value="C:cytosol"/>
    <property type="evidence" value="ECO:0007669"/>
    <property type="project" value="TreeGrafter"/>
</dbReference>
<gene>
    <name evidence="2" type="ORF">AV274_1794</name>
</gene>
<sequence length="196" mass="22559">WIRSCTCASSTSQCVHADVQDRYAEALLKVLLENGPKVLKEPNNYTVRANIMWASTQALNHWLCQGVKEDWATHMIAHELTAYLGMDHARTLACIQPRVLEYKFEAKKGKLAQMARRVFGEEGDDEDALAHKAIERIVEFYEKEMKMPTHISAFVDTTDRSWVDKVYEKFESRHLVWGEDHDITAEVSRQIINGSF</sequence>
<evidence type="ECO:0000313" key="2">
    <source>
        <dbReference type="EMBL" id="OAO16471.1"/>
    </source>
</evidence>
<dbReference type="GO" id="GO:1990002">
    <property type="term" value="F:methylglyoxal reductase (NADPH) (acetol producing) activity"/>
    <property type="evidence" value="ECO:0007669"/>
    <property type="project" value="TreeGrafter"/>
</dbReference>
<name>A0A196SJI4_BLAHN</name>
<protein>
    <submittedName>
        <fullName evidence="2">Iron-containing alcohol dehydrogenase</fullName>
    </submittedName>
</protein>
<dbReference type="Pfam" id="PF25137">
    <property type="entry name" value="ADH_Fe_C"/>
    <property type="match status" value="1"/>
</dbReference>
<dbReference type="GO" id="GO:0008106">
    <property type="term" value="F:alcohol dehydrogenase (NADP+) activity"/>
    <property type="evidence" value="ECO:0007669"/>
    <property type="project" value="TreeGrafter"/>
</dbReference>
<dbReference type="Gene3D" id="1.20.1090.10">
    <property type="entry name" value="Dehydroquinate synthase-like - alpha domain"/>
    <property type="match status" value="1"/>
</dbReference>